<proteinExistence type="predicted"/>
<dbReference type="Proteomes" id="UP001162541">
    <property type="component" value="Chromosome 1"/>
</dbReference>
<evidence type="ECO:0000313" key="4">
    <source>
        <dbReference type="Proteomes" id="UP001162541"/>
    </source>
</evidence>
<dbReference type="Proteomes" id="UP000077202">
    <property type="component" value="Unassembled WGS sequence"/>
</dbReference>
<evidence type="ECO:0000313" key="1">
    <source>
        <dbReference type="EMBL" id="BBM96758.1"/>
    </source>
</evidence>
<reference evidence="2 3" key="1">
    <citation type="submission" date="2016-03" db="EMBL/GenBank/DDBJ databases">
        <title>Mechanisms controlling the formation of the plant cell surface in tip-growing cells are functionally conserved among land plants.</title>
        <authorList>
            <person name="Honkanen S."/>
            <person name="Jones V.A."/>
            <person name="Morieri G."/>
            <person name="Champion C."/>
            <person name="Hetherington A.J."/>
            <person name="Kelly S."/>
            <person name="Saint-Marcoux D."/>
            <person name="Proust H."/>
            <person name="Prescott H."/>
            <person name="Dolan L."/>
        </authorList>
    </citation>
    <scope>NUCLEOTIDE SEQUENCE [LARGE SCALE GENOMIC DNA]</scope>
    <source>
        <strain evidence="3">cv. Tak-1 and cv. Tak-2</strain>
        <tissue evidence="2">Whole gametophyte</tissue>
    </source>
</reference>
<gene>
    <name evidence="2" type="ORF">AXG93_4461s1400</name>
    <name evidence="1" type="ORF">Mp_1g00460</name>
</gene>
<organism evidence="2 3">
    <name type="scientific">Marchantia polymorpha subsp. ruderalis</name>
    <dbReference type="NCBI Taxonomy" id="1480154"/>
    <lineage>
        <taxon>Eukaryota</taxon>
        <taxon>Viridiplantae</taxon>
        <taxon>Streptophyta</taxon>
        <taxon>Embryophyta</taxon>
        <taxon>Marchantiophyta</taxon>
        <taxon>Marchantiopsida</taxon>
        <taxon>Marchantiidae</taxon>
        <taxon>Marchantiales</taxon>
        <taxon>Marchantiaceae</taxon>
        <taxon>Marchantia</taxon>
    </lineage>
</organism>
<reference evidence="4" key="3">
    <citation type="journal article" date="2020" name="Curr. Biol.">
        <title>Chromatin organization in early land plants reveals an ancestral association between H3K27me3, transposons, and constitutive heterochromatin.</title>
        <authorList>
            <person name="Montgomery S.A."/>
            <person name="Tanizawa Y."/>
            <person name="Galik B."/>
            <person name="Wang N."/>
            <person name="Ito T."/>
            <person name="Mochizuki T."/>
            <person name="Akimcheva S."/>
            <person name="Bowman J.L."/>
            <person name="Cognat V."/>
            <person name="Marechal-Drouard L."/>
            <person name="Ekker H."/>
            <person name="Hong S.F."/>
            <person name="Kohchi T."/>
            <person name="Lin S.S."/>
            <person name="Liu L.D."/>
            <person name="Nakamura Y."/>
            <person name="Valeeva L.R."/>
            <person name="Shakirov E.V."/>
            <person name="Shippen D.E."/>
            <person name="Wei W.L."/>
            <person name="Yagura M."/>
            <person name="Yamaoka S."/>
            <person name="Yamato K.T."/>
            <person name="Liu C."/>
            <person name="Berger F."/>
        </authorList>
    </citation>
    <scope>NUCLEOTIDE SEQUENCE [LARGE SCALE GENOMIC DNA]</scope>
    <source>
        <strain evidence="4">Tak-1</strain>
    </source>
</reference>
<protein>
    <submittedName>
        <fullName evidence="2">Uncharacterized protein</fullName>
    </submittedName>
</protein>
<dbReference type="PROSITE" id="PS50231">
    <property type="entry name" value="RICIN_B_LECTIN"/>
    <property type="match status" value="1"/>
</dbReference>
<sequence length="217" mass="22915">MAFTGSKPPSVLGVAYLVGIILLHTGSWRADAAPLVINSESYIVRYQSATCDSTGRLVFSGADSPIVLSSTPNLQVQTSTVNSMRYQDIWNQNLITDNPPRYQILQVGEGEEPSQNCMFVDADAGAGSILTVDVCSSSSTTFQQFEYSLVTSATGCESGNENGFAVQIKPAAVVDIGGDLCFSASSSAGVTVTLQTCNSADESQLFFINVPSITTQP</sequence>
<dbReference type="EMBL" id="LVLJ01000253">
    <property type="protein sequence ID" value="OAE35161.1"/>
    <property type="molecule type" value="Genomic_DNA"/>
</dbReference>
<keyword evidence="3" id="KW-1185">Reference proteome</keyword>
<reference evidence="1" key="2">
    <citation type="journal article" date="2019" name="Curr. Biol.">
        <title>Chromatin organization in early land plants reveals an ancestral association between H3K27me3, transposons, and constitutive heterochromatin.</title>
        <authorList>
            <person name="Montgomery S.A."/>
            <person name="Tanizawa Y."/>
            <person name="Galik B."/>
            <person name="Wang N."/>
            <person name="Ito T."/>
            <person name="Mochizuki T."/>
            <person name="Akimcheva S."/>
            <person name="Bowman J."/>
            <person name="Cognat V."/>
            <person name="Drouard L."/>
            <person name="Ekker H."/>
            <person name="Houng S."/>
            <person name="Kohchi T."/>
            <person name="Lin S."/>
            <person name="Liu L.D."/>
            <person name="Nakamura Y."/>
            <person name="Valeeva L.R."/>
            <person name="Shakirov E.V."/>
            <person name="Shippen D.E."/>
            <person name="Wei W."/>
            <person name="Yagura M."/>
            <person name="Yamaoka S."/>
            <person name="Yamato K.T."/>
            <person name="Liu C."/>
            <person name="Berger F."/>
        </authorList>
    </citation>
    <scope>NUCLEOTIDE SEQUENCE [LARGE SCALE GENOMIC DNA]</scope>
    <source>
        <strain evidence="1">Tak-1</strain>
    </source>
</reference>
<accession>A0A176WRC1</accession>
<evidence type="ECO:0000313" key="3">
    <source>
        <dbReference type="Proteomes" id="UP000077202"/>
    </source>
</evidence>
<evidence type="ECO:0000313" key="2">
    <source>
        <dbReference type="EMBL" id="OAE35161.1"/>
    </source>
</evidence>
<name>A0A176WRC1_MARPO</name>
<dbReference type="AlphaFoldDB" id="A0A176WRC1"/>
<dbReference type="EMBL" id="AP019866">
    <property type="protein sequence ID" value="BBM96758.1"/>
    <property type="molecule type" value="Genomic_DNA"/>
</dbReference>